<dbReference type="Gene3D" id="2.60.120.580">
    <property type="entry name" value="Acetamidase/Formamidase-like domains"/>
    <property type="match status" value="2"/>
</dbReference>
<reference evidence="5 6" key="1">
    <citation type="submission" date="2018-07" db="EMBL/GenBank/DDBJ databases">
        <title>Genomic Encyclopedia of Type Strains, Phase IV (KMG-IV): sequencing the most valuable type-strain genomes for metagenomic binning, comparative biology and taxonomic classification.</title>
        <authorList>
            <person name="Goeker M."/>
        </authorList>
    </citation>
    <scope>NUCLEOTIDE SEQUENCE [LARGE SCALE GENOMIC DNA]</scope>
    <source>
        <strain evidence="5 6">DSM 21352</strain>
    </source>
</reference>
<sequence>MPARWQVGTGMRGMCLATRSCCLAGIPTLQLEQFTTESYPVHQRPQAWRAALEPHQLRACETPSAAPLHGRLAAGRTARGVGLARVASSPQTLEPLHGDAGHVWIALLQAGQAHLQPGDGQPALALAAGDVVWGATRSAAQLVFQTDFRQFHVSLPARAFPAGLRGAQGTALGHLPGRSGMGRLLAGTLGALEDALDSLGDDDIAPLEHSLSELIAARMAARPGDAPAGISNTQAATFRRVCQFIEGALSDPALSLAAVAAQERVSERLVQKLFEGQGLTFTTYLRQRRLERCRADLANRQYGHLSISDICFRWGFNDAAHFSHAFRDRYRMSPRQYRQQANEASQQRLRKRIQRGWPSGYFESGSRPEPQADAPRGTTAGHATAQAPAPSAAAGQTGRHHHLPATPETIHWGYFSRTIPPVLTVASGDIVTIETLTQHAYDDHERMIKGDSGAERVFHWTREHKAVDRRGAGPTDASIYGRGNGEGFGVHICTGPVAVQGAEPGDVLEVRILDLAPRLAANARYEGRAFGSNAAAWWGFHYDDLIEEPKPREVITIYEVDCHPGRMCAHAVYNFRWTPQRDPHGVLHTTIDYPGVPIDRSAIVENHGVLEGVKIPVRPHFGVIALAPAETGLVDSIPPSSFGGNLDNWRIAKGATVYLRVAVDGGLLSVGDPHASQGDSELCGTAIECSLTGVFQLVLHKAKDLRDEPYADIDYPLVETADEWVLHGFSHPNYLQEFGDRARSLVYEKSSLDPAMRDAFRKTRRFLMTAMGLTEDEAISLMSVAVDFGVTQVVDGNWGVHAVIRKALFEERLAKARARTAPGS</sequence>
<dbReference type="SUPFAM" id="SSF141130">
    <property type="entry name" value="Acetamidase/Formamidase-like"/>
    <property type="match status" value="1"/>
</dbReference>
<dbReference type="SUPFAM" id="SSF46689">
    <property type="entry name" value="Homeodomain-like"/>
    <property type="match status" value="1"/>
</dbReference>
<dbReference type="Pfam" id="PF12833">
    <property type="entry name" value="HTH_18"/>
    <property type="match status" value="1"/>
</dbReference>
<feature type="domain" description="HTH araC/xylS-type" evidence="4">
    <location>
        <begin position="239"/>
        <end position="340"/>
    </location>
</feature>
<comment type="caution">
    <text evidence="5">The sequence shown here is derived from an EMBL/GenBank/DDBJ whole genome shotgun (WGS) entry which is preliminary data.</text>
</comment>
<evidence type="ECO:0000256" key="2">
    <source>
        <dbReference type="ARBA" id="ARBA00023163"/>
    </source>
</evidence>
<feature type="region of interest" description="Disordered" evidence="3">
    <location>
        <begin position="359"/>
        <end position="404"/>
    </location>
</feature>
<evidence type="ECO:0000259" key="4">
    <source>
        <dbReference type="PROSITE" id="PS01124"/>
    </source>
</evidence>
<proteinExistence type="predicted"/>
<dbReference type="GO" id="GO:0016811">
    <property type="term" value="F:hydrolase activity, acting on carbon-nitrogen (but not peptide) bonds, in linear amides"/>
    <property type="evidence" value="ECO:0007669"/>
    <property type="project" value="InterPro"/>
</dbReference>
<keyword evidence="6" id="KW-1185">Reference proteome</keyword>
<keyword evidence="1" id="KW-0805">Transcription regulation</keyword>
<dbReference type="GO" id="GO:0043565">
    <property type="term" value="F:sequence-specific DNA binding"/>
    <property type="evidence" value="ECO:0007669"/>
    <property type="project" value="InterPro"/>
</dbReference>
<gene>
    <name evidence="5" type="ORF">DFR41_107146</name>
</gene>
<keyword evidence="2" id="KW-0804">Transcription</keyword>
<feature type="compositionally biased region" description="Low complexity" evidence="3">
    <location>
        <begin position="377"/>
        <end position="397"/>
    </location>
</feature>
<dbReference type="Pfam" id="PF03069">
    <property type="entry name" value="FmdA_AmdA"/>
    <property type="match status" value="2"/>
</dbReference>
<dbReference type="InterPro" id="IPR009057">
    <property type="entry name" value="Homeodomain-like_sf"/>
</dbReference>
<dbReference type="AlphaFoldDB" id="A0A370FBC7"/>
<evidence type="ECO:0000313" key="6">
    <source>
        <dbReference type="Proteomes" id="UP000255265"/>
    </source>
</evidence>
<dbReference type="InterPro" id="IPR004304">
    <property type="entry name" value="FmdA_AmdA"/>
</dbReference>
<dbReference type="PROSITE" id="PS01124">
    <property type="entry name" value="HTH_ARAC_FAMILY_2"/>
    <property type="match status" value="1"/>
</dbReference>
<dbReference type="PANTHER" id="PTHR31891">
    <property type="entry name" value="FORMAMIDASE C869.04-RELATED"/>
    <property type="match status" value="1"/>
</dbReference>
<name>A0A370FBC7_9BURK</name>
<evidence type="ECO:0000256" key="3">
    <source>
        <dbReference type="SAM" id="MobiDB-lite"/>
    </source>
</evidence>
<organism evidence="5 6">
    <name type="scientific">Pseudacidovorax intermedius</name>
    <dbReference type="NCBI Taxonomy" id="433924"/>
    <lineage>
        <taxon>Bacteria</taxon>
        <taxon>Pseudomonadati</taxon>
        <taxon>Pseudomonadota</taxon>
        <taxon>Betaproteobacteria</taxon>
        <taxon>Burkholderiales</taxon>
        <taxon>Comamonadaceae</taxon>
        <taxon>Pseudacidovorax</taxon>
    </lineage>
</organism>
<dbReference type="PANTHER" id="PTHR31891:SF1">
    <property type="entry name" value="FORMAMIDASE C869.04-RELATED"/>
    <property type="match status" value="1"/>
</dbReference>
<dbReference type="GO" id="GO:0003700">
    <property type="term" value="F:DNA-binding transcription factor activity"/>
    <property type="evidence" value="ECO:0007669"/>
    <property type="project" value="InterPro"/>
</dbReference>
<accession>A0A370FBC7</accession>
<dbReference type="SMART" id="SM00342">
    <property type="entry name" value="HTH_ARAC"/>
    <property type="match status" value="1"/>
</dbReference>
<dbReference type="InterPro" id="IPR018060">
    <property type="entry name" value="HTH_AraC"/>
</dbReference>
<evidence type="ECO:0000256" key="1">
    <source>
        <dbReference type="ARBA" id="ARBA00023015"/>
    </source>
</evidence>
<dbReference type="Gene3D" id="3.10.28.20">
    <property type="entry name" value="Acetamidase/Formamidase-like domains"/>
    <property type="match status" value="1"/>
</dbReference>
<dbReference type="Gene3D" id="1.10.10.60">
    <property type="entry name" value="Homeodomain-like"/>
    <property type="match status" value="1"/>
</dbReference>
<dbReference type="Proteomes" id="UP000255265">
    <property type="component" value="Unassembled WGS sequence"/>
</dbReference>
<evidence type="ECO:0000313" key="5">
    <source>
        <dbReference type="EMBL" id="RDI22743.1"/>
    </source>
</evidence>
<dbReference type="EMBL" id="QQAV01000007">
    <property type="protein sequence ID" value="RDI22743.1"/>
    <property type="molecule type" value="Genomic_DNA"/>
</dbReference>
<protein>
    <submittedName>
        <fullName evidence="5">AraC family transcriptional regulator with amidase-like domain</fullName>
    </submittedName>
</protein>